<evidence type="ECO:0000256" key="6">
    <source>
        <dbReference type="ARBA" id="ARBA00023136"/>
    </source>
</evidence>
<comment type="subcellular location">
    <subcellularLocation>
        <location evidence="1">Cell membrane</location>
        <topology evidence="1">Multi-pass membrane protein</topology>
    </subcellularLocation>
</comment>
<dbReference type="InterPro" id="IPR050445">
    <property type="entry name" value="Bact_polysacc_biosynth/exp"/>
</dbReference>
<accession>A0ABU6NZW3</accession>
<dbReference type="Proteomes" id="UP001342826">
    <property type="component" value="Unassembled WGS sequence"/>
</dbReference>
<dbReference type="GeneID" id="301140289"/>
<dbReference type="RefSeq" id="WP_066226887.1">
    <property type="nucleotide sequence ID" value="NZ_JARTFQ010000006.1"/>
</dbReference>
<comment type="similarity">
    <text evidence="2">Belongs to the CpsC/CapA family.</text>
</comment>
<proteinExistence type="inferred from homology"/>
<evidence type="ECO:0000256" key="5">
    <source>
        <dbReference type="ARBA" id="ARBA00022989"/>
    </source>
</evidence>
<reference evidence="9 10" key="1">
    <citation type="submission" date="2023-03" db="EMBL/GenBank/DDBJ databases">
        <title>Bacillus Genome Sequencing.</title>
        <authorList>
            <person name="Dunlap C."/>
        </authorList>
    </citation>
    <scope>NUCLEOTIDE SEQUENCE [LARGE SCALE GENOMIC DNA]</scope>
    <source>
        <strain evidence="9 10">NRS-1717</strain>
    </source>
</reference>
<evidence type="ECO:0000256" key="1">
    <source>
        <dbReference type="ARBA" id="ARBA00004651"/>
    </source>
</evidence>
<dbReference type="EMBL" id="JARTFS010000006">
    <property type="protein sequence ID" value="MED4401396.1"/>
    <property type="molecule type" value="Genomic_DNA"/>
</dbReference>
<name>A0ABU6NZW3_9BACI</name>
<keyword evidence="5 7" id="KW-1133">Transmembrane helix</keyword>
<feature type="transmembrane region" description="Helical" evidence="7">
    <location>
        <begin position="169"/>
        <end position="189"/>
    </location>
</feature>
<protein>
    <submittedName>
        <fullName evidence="9">Wzz/FepE/Etk N-terminal domain-containing protein</fullName>
    </submittedName>
</protein>
<evidence type="ECO:0000256" key="7">
    <source>
        <dbReference type="SAM" id="Phobius"/>
    </source>
</evidence>
<organism evidence="9 10">
    <name type="scientific">Metabacillus fastidiosus</name>
    <dbReference type="NCBI Taxonomy" id="1458"/>
    <lineage>
        <taxon>Bacteria</taxon>
        <taxon>Bacillati</taxon>
        <taxon>Bacillota</taxon>
        <taxon>Bacilli</taxon>
        <taxon>Bacillales</taxon>
        <taxon>Bacillaceae</taxon>
        <taxon>Metabacillus</taxon>
    </lineage>
</organism>
<gene>
    <name evidence="9" type="ORF">P9271_08740</name>
</gene>
<evidence type="ECO:0000256" key="4">
    <source>
        <dbReference type="ARBA" id="ARBA00022692"/>
    </source>
</evidence>
<sequence>MEDRIDLKRFLSILKKRMLLIILTTACIFVVTVFATIYIIKPTYEATEYILVDNTKKEEGGYEEVQRINMLLASSIDFITSPIVLNSVKKEFNIKGDKLEENIAIKNNNNSQIINIVIRDSDPDLTKELAHSIAVTSVKKLNQSLKVGSIQVLNDIEGEVSPKRIDSPLLNMAIGLTVGLFISISLAMVREHLDDSIKNPKEVDNMLSLPILGYINLKAKKRDSQWEKEVIREKNRGEMGA</sequence>
<feature type="domain" description="Polysaccharide chain length determinant N-terminal" evidence="8">
    <location>
        <begin position="3"/>
        <end position="91"/>
    </location>
</feature>
<evidence type="ECO:0000259" key="8">
    <source>
        <dbReference type="Pfam" id="PF02706"/>
    </source>
</evidence>
<feature type="transmembrane region" description="Helical" evidence="7">
    <location>
        <begin position="20"/>
        <end position="40"/>
    </location>
</feature>
<dbReference type="PANTHER" id="PTHR32309">
    <property type="entry name" value="TYROSINE-PROTEIN KINASE"/>
    <property type="match status" value="1"/>
</dbReference>
<dbReference type="InterPro" id="IPR003856">
    <property type="entry name" value="LPS_length_determ_N"/>
</dbReference>
<keyword evidence="4 7" id="KW-0812">Transmembrane</keyword>
<dbReference type="Pfam" id="PF02706">
    <property type="entry name" value="Wzz"/>
    <property type="match status" value="1"/>
</dbReference>
<keyword evidence="6 7" id="KW-0472">Membrane</keyword>
<keyword evidence="10" id="KW-1185">Reference proteome</keyword>
<evidence type="ECO:0000256" key="2">
    <source>
        <dbReference type="ARBA" id="ARBA00006683"/>
    </source>
</evidence>
<dbReference type="PANTHER" id="PTHR32309:SF13">
    <property type="entry name" value="FERRIC ENTEROBACTIN TRANSPORT PROTEIN FEPE"/>
    <property type="match status" value="1"/>
</dbReference>
<evidence type="ECO:0000313" key="9">
    <source>
        <dbReference type="EMBL" id="MED4401396.1"/>
    </source>
</evidence>
<evidence type="ECO:0000256" key="3">
    <source>
        <dbReference type="ARBA" id="ARBA00022475"/>
    </source>
</evidence>
<keyword evidence="3" id="KW-1003">Cell membrane</keyword>
<comment type="caution">
    <text evidence="9">The sequence shown here is derived from an EMBL/GenBank/DDBJ whole genome shotgun (WGS) entry which is preliminary data.</text>
</comment>
<evidence type="ECO:0000313" key="10">
    <source>
        <dbReference type="Proteomes" id="UP001342826"/>
    </source>
</evidence>